<dbReference type="EMBL" id="LMTZ01000110">
    <property type="protein sequence ID" value="KST65275.1"/>
    <property type="molecule type" value="Genomic_DNA"/>
</dbReference>
<evidence type="ECO:0000256" key="3">
    <source>
        <dbReference type="PIRSR" id="PIRSR601613-1"/>
    </source>
</evidence>
<dbReference type="Proteomes" id="UP000053372">
    <property type="component" value="Unassembled WGS sequence"/>
</dbReference>
<comment type="cofactor">
    <cofactor evidence="1">
        <name>FAD</name>
        <dbReference type="ChEBI" id="CHEBI:57692"/>
    </cofactor>
</comment>
<evidence type="ECO:0000259" key="4">
    <source>
        <dbReference type="Pfam" id="PF01593"/>
    </source>
</evidence>
<dbReference type="PANTHER" id="PTHR10742">
    <property type="entry name" value="FLAVIN MONOAMINE OXIDASE"/>
    <property type="match status" value="1"/>
</dbReference>
<feature type="binding site" evidence="3">
    <location>
        <begin position="67"/>
        <end position="68"/>
    </location>
    <ligand>
        <name>FAD</name>
        <dbReference type="ChEBI" id="CHEBI:57692"/>
    </ligand>
</feature>
<evidence type="ECO:0000313" key="5">
    <source>
        <dbReference type="EMBL" id="KST65275.1"/>
    </source>
</evidence>
<dbReference type="InterPro" id="IPR001613">
    <property type="entry name" value="Flavin_amine_oxidase"/>
</dbReference>
<gene>
    <name evidence="5" type="ORF">BC008_20765</name>
</gene>
<dbReference type="SUPFAM" id="SSF54373">
    <property type="entry name" value="FAD-linked reductases, C-terminal domain"/>
    <property type="match status" value="1"/>
</dbReference>
<feature type="binding site" evidence="3">
    <location>
        <position position="355"/>
    </location>
    <ligand>
        <name>substrate</name>
    </ligand>
</feature>
<dbReference type="Gene3D" id="3.50.50.60">
    <property type="entry name" value="FAD/NAD(P)-binding domain"/>
    <property type="match status" value="1"/>
</dbReference>
<evidence type="ECO:0000256" key="1">
    <source>
        <dbReference type="ARBA" id="ARBA00001974"/>
    </source>
</evidence>
<accession>A0A0V7ZLA9</accession>
<reference evidence="5 6" key="1">
    <citation type="journal article" date="2015" name="Genome Announc.">
        <title>Draft Genome of the Euendolithic (true boring) Cyanobacterium Mastigocoleus testarum strain BC008.</title>
        <authorList>
            <person name="Guida B.S."/>
            <person name="Garcia-Pichel F."/>
        </authorList>
    </citation>
    <scope>NUCLEOTIDE SEQUENCE [LARGE SCALE GENOMIC DNA]</scope>
    <source>
        <strain evidence="5 6">BC008</strain>
    </source>
</reference>
<dbReference type="PANTHER" id="PTHR10742:SF410">
    <property type="entry name" value="LYSINE-SPECIFIC HISTONE DEMETHYLASE 2"/>
    <property type="match status" value="1"/>
</dbReference>
<dbReference type="InterPro" id="IPR002937">
    <property type="entry name" value="Amino_oxidase"/>
</dbReference>
<keyword evidence="2" id="KW-0560">Oxidoreductase</keyword>
<proteinExistence type="predicted"/>
<dbReference type="PRINTS" id="PR00757">
    <property type="entry name" value="AMINEOXDASEF"/>
</dbReference>
<evidence type="ECO:0000256" key="2">
    <source>
        <dbReference type="ARBA" id="ARBA00023002"/>
    </source>
</evidence>
<dbReference type="InterPro" id="IPR050281">
    <property type="entry name" value="Flavin_monoamine_oxidase"/>
</dbReference>
<name>A0A0V7ZLA9_9CYAN</name>
<sequence length="470" mass="52344">MYSVFSASTVAVGSQFVRSQPGRASRMEIQKISTKTDYEVIIIGAGAAGLAAARSLQDAGREVLVLEARDRIGGRIYTDYSFAFHPIERGAEYIQGENVITWKGIKQYGLKTLPVFEDIKHAFTYFNGKYLSVKQLYKDSKLQALDFLVSRDSELFELAEQWVKAGKPDTTAAKLLAANNVRFSPESYRLVDNSFSSEYAASLQQLGVYGLLEANYEGDGDRSFRVKKGYSHLLKLFANDLNIRHSTPISKIIWNSDRVQLQTDKNETFTAKKVIITVPLALLQSNAIVFEPVLPPEKRAAINGLGIAHVTKLILKFDKPFWSKETELILTTLDTQMWWRSGWGRKKEAPVLTAYTGATNAINFSKMGRDAAIDAGLRDLEKIFKIPLKRRLTDALFIDFRTDPYSQMAYSYVPVGGTGLRKKLAQPVDNILFFAGEATNVNRPSTVHGAIGSGLRVAREVLGIKSSMVN</sequence>
<dbReference type="Pfam" id="PF01593">
    <property type="entry name" value="Amino_oxidase"/>
    <property type="match status" value="1"/>
</dbReference>
<keyword evidence="6" id="KW-1185">Reference proteome</keyword>
<comment type="caution">
    <text evidence="5">The sequence shown here is derived from an EMBL/GenBank/DDBJ whole genome shotgun (WGS) entry which is preliminary data.</text>
</comment>
<dbReference type="Gene3D" id="3.90.660.10">
    <property type="match status" value="1"/>
</dbReference>
<dbReference type="InterPro" id="IPR036188">
    <property type="entry name" value="FAD/NAD-bd_sf"/>
</dbReference>
<dbReference type="AlphaFoldDB" id="A0A0V7ZLA9"/>
<protein>
    <submittedName>
        <fullName evidence="5">Monoamine oxidase</fullName>
    </submittedName>
</protein>
<feature type="domain" description="Amine oxidase" evidence="4">
    <location>
        <begin position="48"/>
        <end position="462"/>
    </location>
</feature>
<dbReference type="GO" id="GO:0016491">
    <property type="term" value="F:oxidoreductase activity"/>
    <property type="evidence" value="ECO:0007669"/>
    <property type="project" value="UniProtKB-KW"/>
</dbReference>
<dbReference type="SUPFAM" id="SSF51905">
    <property type="entry name" value="FAD/NAD(P)-binding domain"/>
    <property type="match status" value="1"/>
</dbReference>
<evidence type="ECO:0000313" key="6">
    <source>
        <dbReference type="Proteomes" id="UP000053372"/>
    </source>
</evidence>
<organism evidence="5 6">
    <name type="scientific">Mastigocoleus testarum BC008</name>
    <dbReference type="NCBI Taxonomy" id="371196"/>
    <lineage>
        <taxon>Bacteria</taxon>
        <taxon>Bacillati</taxon>
        <taxon>Cyanobacteriota</taxon>
        <taxon>Cyanophyceae</taxon>
        <taxon>Nostocales</taxon>
        <taxon>Hapalosiphonaceae</taxon>
        <taxon>Mastigocoleus</taxon>
    </lineage>
</organism>